<accession>A0A7S2DJX1</accession>
<protein>
    <submittedName>
        <fullName evidence="1">Uncharacterized protein</fullName>
    </submittedName>
</protein>
<name>A0A7S2DJX1_9EUKA</name>
<evidence type="ECO:0000313" key="1">
    <source>
        <dbReference type="EMBL" id="CAD9456768.1"/>
    </source>
</evidence>
<gene>
    <name evidence="1" type="ORF">CBRE1094_LOCUS18099</name>
</gene>
<organism evidence="1">
    <name type="scientific">Haptolina brevifila</name>
    <dbReference type="NCBI Taxonomy" id="156173"/>
    <lineage>
        <taxon>Eukaryota</taxon>
        <taxon>Haptista</taxon>
        <taxon>Haptophyta</taxon>
        <taxon>Prymnesiophyceae</taxon>
        <taxon>Prymnesiales</taxon>
        <taxon>Prymnesiaceae</taxon>
        <taxon>Haptolina</taxon>
    </lineage>
</organism>
<proteinExistence type="predicted"/>
<dbReference type="EMBL" id="HBGU01033192">
    <property type="protein sequence ID" value="CAD9456768.1"/>
    <property type="molecule type" value="Transcribed_RNA"/>
</dbReference>
<reference evidence="1" key="1">
    <citation type="submission" date="2021-01" db="EMBL/GenBank/DDBJ databases">
        <authorList>
            <person name="Corre E."/>
            <person name="Pelletier E."/>
            <person name="Niang G."/>
            <person name="Scheremetjew M."/>
            <person name="Finn R."/>
            <person name="Kale V."/>
            <person name="Holt S."/>
            <person name="Cochrane G."/>
            <person name="Meng A."/>
            <person name="Brown T."/>
            <person name="Cohen L."/>
        </authorList>
    </citation>
    <scope>NUCLEOTIDE SEQUENCE</scope>
    <source>
        <strain evidence="1">UTEX LB 985</strain>
    </source>
</reference>
<dbReference type="AlphaFoldDB" id="A0A7S2DJX1"/>
<sequence>MTTDNFLFATASVALALVSVHQAALGLRYTILLWHHGDALRCTRHADRLRPANTEMAQGIPLHDTNSTAAYHIPLGVPITTTVDPRAPVRRTNSAIGSNLSHCDATSASSEAELRF</sequence>